<name>A0A9Q1HH76_HOLLE</name>
<dbReference type="OrthoDB" id="10501084at2759"/>
<dbReference type="Proteomes" id="UP001152320">
    <property type="component" value="Chromosome 3"/>
</dbReference>
<evidence type="ECO:0000313" key="2">
    <source>
        <dbReference type="Proteomes" id="UP001152320"/>
    </source>
</evidence>
<reference evidence="1" key="1">
    <citation type="submission" date="2021-10" db="EMBL/GenBank/DDBJ databases">
        <title>Tropical sea cucumber genome reveals ecological adaptation and Cuvierian tubules defense mechanism.</title>
        <authorList>
            <person name="Chen T."/>
        </authorList>
    </citation>
    <scope>NUCLEOTIDE SEQUENCE</scope>
    <source>
        <strain evidence="1">Nanhai2018</strain>
        <tissue evidence="1">Muscle</tissue>
    </source>
</reference>
<dbReference type="EMBL" id="JAIZAY010000003">
    <property type="protein sequence ID" value="KAJ8044818.1"/>
    <property type="molecule type" value="Genomic_DNA"/>
</dbReference>
<evidence type="ECO:0000313" key="1">
    <source>
        <dbReference type="EMBL" id="KAJ8044818.1"/>
    </source>
</evidence>
<gene>
    <name evidence="1" type="ORF">HOLleu_07681</name>
</gene>
<comment type="caution">
    <text evidence="1">The sequence shown here is derived from an EMBL/GenBank/DDBJ whole genome shotgun (WGS) entry which is preliminary data.</text>
</comment>
<sequence>MVFGLGVATTAALFYKFTRYLFGEQKRGTDSISLRREDSRCCSAESRVSTSSELLDDKGHCPVEYFMRPVCTCQCKTPECSKEQKTKNDVTDISIQCGASSSEAVSTEVQCDRQSEEENQMVVMNLKLAHTNIFMLKKDFDEELSKQIGGDMKVAFQRSQHLGNYIFLQGSTADMTVAAAFCAERYNGEGVRRCSIPNGLYFENSVSYMTVAGKASS</sequence>
<organism evidence="1 2">
    <name type="scientific">Holothuria leucospilota</name>
    <name type="common">Black long sea cucumber</name>
    <name type="synonym">Mertensiothuria leucospilota</name>
    <dbReference type="NCBI Taxonomy" id="206669"/>
    <lineage>
        <taxon>Eukaryota</taxon>
        <taxon>Metazoa</taxon>
        <taxon>Echinodermata</taxon>
        <taxon>Eleutherozoa</taxon>
        <taxon>Echinozoa</taxon>
        <taxon>Holothuroidea</taxon>
        <taxon>Aspidochirotacea</taxon>
        <taxon>Aspidochirotida</taxon>
        <taxon>Holothuriidae</taxon>
        <taxon>Holothuria</taxon>
    </lineage>
</organism>
<proteinExistence type="predicted"/>
<accession>A0A9Q1HH76</accession>
<dbReference type="AlphaFoldDB" id="A0A9Q1HH76"/>
<protein>
    <submittedName>
        <fullName evidence="1">Uncharacterized protein</fullName>
    </submittedName>
</protein>
<keyword evidence="2" id="KW-1185">Reference proteome</keyword>